<organism evidence="1 2">
    <name type="scientific">Tegillarca granosa</name>
    <name type="common">Malaysian cockle</name>
    <name type="synonym">Anadara granosa</name>
    <dbReference type="NCBI Taxonomy" id="220873"/>
    <lineage>
        <taxon>Eukaryota</taxon>
        <taxon>Metazoa</taxon>
        <taxon>Spiralia</taxon>
        <taxon>Lophotrochozoa</taxon>
        <taxon>Mollusca</taxon>
        <taxon>Bivalvia</taxon>
        <taxon>Autobranchia</taxon>
        <taxon>Pteriomorphia</taxon>
        <taxon>Arcoida</taxon>
        <taxon>Arcoidea</taxon>
        <taxon>Arcidae</taxon>
        <taxon>Tegillarca</taxon>
    </lineage>
</organism>
<proteinExistence type="predicted"/>
<protein>
    <submittedName>
        <fullName evidence="1">Uncharacterized protein</fullName>
    </submittedName>
</protein>
<sequence>MDISDKVPDSSNWKQLGLVVCYTQNNKPIERLLEFEFYECILECSDNIFMRKTVDILTFEAYGLKKQITDSVFFVALTRPSTSLDI</sequence>
<dbReference type="EMBL" id="JARBDR010000919">
    <property type="protein sequence ID" value="KAJ8300985.1"/>
    <property type="molecule type" value="Genomic_DNA"/>
</dbReference>
<evidence type="ECO:0000313" key="1">
    <source>
        <dbReference type="EMBL" id="KAJ8300985.1"/>
    </source>
</evidence>
<evidence type="ECO:0000313" key="2">
    <source>
        <dbReference type="Proteomes" id="UP001217089"/>
    </source>
</evidence>
<gene>
    <name evidence="1" type="ORF">KUTeg_022504</name>
</gene>
<accession>A0ABQ9EBV8</accession>
<keyword evidence="2" id="KW-1185">Reference proteome</keyword>
<dbReference type="Proteomes" id="UP001217089">
    <property type="component" value="Unassembled WGS sequence"/>
</dbReference>
<name>A0ABQ9EBV8_TEGGR</name>
<reference evidence="1 2" key="1">
    <citation type="submission" date="2022-12" db="EMBL/GenBank/DDBJ databases">
        <title>Chromosome-level genome of Tegillarca granosa.</title>
        <authorList>
            <person name="Kim J."/>
        </authorList>
    </citation>
    <scope>NUCLEOTIDE SEQUENCE [LARGE SCALE GENOMIC DNA]</scope>
    <source>
        <strain evidence="1">Teg-2019</strain>
        <tissue evidence="1">Adductor muscle</tissue>
    </source>
</reference>
<comment type="caution">
    <text evidence="1">The sequence shown here is derived from an EMBL/GenBank/DDBJ whole genome shotgun (WGS) entry which is preliminary data.</text>
</comment>